<evidence type="ECO:0000313" key="4">
    <source>
        <dbReference type="EMBL" id="ABL00518.1"/>
    </source>
</evidence>
<feature type="compositionally biased region" description="Pro residues" evidence="1">
    <location>
        <begin position="162"/>
        <end position="175"/>
    </location>
</feature>
<evidence type="ECO:0000313" key="5">
    <source>
        <dbReference type="Proteomes" id="UP000006732"/>
    </source>
</evidence>
<evidence type="ECO:0000256" key="2">
    <source>
        <dbReference type="SAM" id="SignalP"/>
    </source>
</evidence>
<dbReference type="Proteomes" id="UP000006732">
    <property type="component" value="Chromosome"/>
</dbReference>
<dbReference type="HOGENOM" id="CLU_1097740_0_0_7"/>
<feature type="compositionally biased region" description="Basic residues" evidence="1">
    <location>
        <begin position="57"/>
        <end position="75"/>
    </location>
</feature>
<feature type="compositionally biased region" description="Low complexity" evidence="1">
    <location>
        <begin position="214"/>
        <end position="229"/>
    </location>
</feature>
<organism evidence="4 5">
    <name type="scientific">Pelobacter propionicus (strain DSM 2379 / NBRC 103807 / OttBd1)</name>
    <dbReference type="NCBI Taxonomy" id="338966"/>
    <lineage>
        <taxon>Bacteria</taxon>
        <taxon>Pseudomonadati</taxon>
        <taxon>Thermodesulfobacteriota</taxon>
        <taxon>Desulfuromonadia</taxon>
        <taxon>Desulfuromonadales</taxon>
        <taxon>Desulfuromonadaceae</taxon>
        <taxon>Pelobacter</taxon>
    </lineage>
</organism>
<dbReference type="InterPro" id="IPR018392">
    <property type="entry name" value="LysM"/>
</dbReference>
<feature type="compositionally biased region" description="Pro residues" evidence="1">
    <location>
        <begin position="230"/>
        <end position="253"/>
    </location>
</feature>
<feature type="region of interest" description="Disordered" evidence="1">
    <location>
        <begin position="54"/>
        <end position="90"/>
    </location>
</feature>
<feature type="signal peptide" evidence="2">
    <location>
        <begin position="1"/>
        <end position="30"/>
    </location>
</feature>
<proteinExistence type="predicted"/>
<dbReference type="SMART" id="SM00257">
    <property type="entry name" value="LysM"/>
    <property type="match status" value="1"/>
</dbReference>
<feature type="domain" description="LysM" evidence="3">
    <location>
        <begin position="89"/>
        <end position="141"/>
    </location>
</feature>
<dbReference type="AlphaFoldDB" id="A1AT47"/>
<gene>
    <name evidence="4" type="ordered locus">Ppro_2920</name>
</gene>
<sequence>MKNGTETHKRVTALLLMLGGVFCATFWAHAGQESYDINLGELRKPSYDIDLRELRRTPPRRAKAKRKTRPPRRAHAAAPAPTSTGDGSSIYTVRPGDHIFLILSSRYGLSDTATERMTPRVMQMNGIRNPHRLTIGQRLIIPLNPPETAPSPDSGRNTTPASPVPTPLPLPPVAPATPSAASPAPAAAPEAPSDKPQTHPVAPWPVPAEPQFAPPTVQTPSVVSPQASPVAPPVSPAEPRPPATVPPAAPKAP</sequence>
<dbReference type="KEGG" id="ppd:Ppro_2920"/>
<evidence type="ECO:0000259" key="3">
    <source>
        <dbReference type="PROSITE" id="PS51782"/>
    </source>
</evidence>
<dbReference type="RefSeq" id="WP_011736753.1">
    <property type="nucleotide sequence ID" value="NC_008609.1"/>
</dbReference>
<feature type="compositionally biased region" description="Low complexity" evidence="1">
    <location>
        <begin position="176"/>
        <end position="191"/>
    </location>
</feature>
<dbReference type="Gene3D" id="3.10.350.10">
    <property type="entry name" value="LysM domain"/>
    <property type="match status" value="1"/>
</dbReference>
<dbReference type="Pfam" id="PF01476">
    <property type="entry name" value="LysM"/>
    <property type="match status" value="1"/>
</dbReference>
<feature type="region of interest" description="Disordered" evidence="1">
    <location>
        <begin position="142"/>
        <end position="253"/>
    </location>
</feature>
<evidence type="ECO:0000256" key="1">
    <source>
        <dbReference type="SAM" id="MobiDB-lite"/>
    </source>
</evidence>
<dbReference type="InterPro" id="IPR036779">
    <property type="entry name" value="LysM_dom_sf"/>
</dbReference>
<accession>A1AT47</accession>
<dbReference type="OrthoDB" id="5395781at2"/>
<keyword evidence="5" id="KW-1185">Reference proteome</keyword>
<dbReference type="eggNOG" id="COG1388">
    <property type="taxonomic scope" value="Bacteria"/>
</dbReference>
<keyword evidence="2" id="KW-0732">Signal</keyword>
<dbReference type="EMBL" id="CP000482">
    <property type="protein sequence ID" value="ABL00518.1"/>
    <property type="molecule type" value="Genomic_DNA"/>
</dbReference>
<dbReference type="PROSITE" id="PS51782">
    <property type="entry name" value="LYSM"/>
    <property type="match status" value="1"/>
</dbReference>
<reference evidence="4 5" key="1">
    <citation type="submission" date="2006-10" db="EMBL/GenBank/DDBJ databases">
        <title>Complete sequence of chromosome of Pelobacter propionicus DSM 2379.</title>
        <authorList>
            <consortium name="US DOE Joint Genome Institute"/>
            <person name="Copeland A."/>
            <person name="Lucas S."/>
            <person name="Lapidus A."/>
            <person name="Barry K."/>
            <person name="Detter J.C."/>
            <person name="Glavina del Rio T."/>
            <person name="Hammon N."/>
            <person name="Israni S."/>
            <person name="Dalin E."/>
            <person name="Tice H."/>
            <person name="Pitluck S."/>
            <person name="Saunders E."/>
            <person name="Brettin T."/>
            <person name="Bruce D."/>
            <person name="Han C."/>
            <person name="Tapia R."/>
            <person name="Schmutz J."/>
            <person name="Larimer F."/>
            <person name="Land M."/>
            <person name="Hauser L."/>
            <person name="Kyrpides N."/>
            <person name="Kim E."/>
            <person name="Lovley D."/>
            <person name="Richardson P."/>
        </authorList>
    </citation>
    <scope>NUCLEOTIDE SEQUENCE [LARGE SCALE GENOMIC DNA]</scope>
    <source>
        <strain evidence="5">DSM 2379 / NBRC 103807 / OttBd1</strain>
    </source>
</reference>
<protein>
    <submittedName>
        <fullName evidence="4">Peptidoglycan-binding LysM</fullName>
    </submittedName>
</protein>
<name>A1AT47_PELPD</name>
<dbReference type="STRING" id="338966.Ppro_2920"/>
<feature type="chain" id="PRO_5044498568" evidence="2">
    <location>
        <begin position="31"/>
        <end position="253"/>
    </location>
</feature>
<dbReference type="CDD" id="cd00118">
    <property type="entry name" value="LysM"/>
    <property type="match status" value="1"/>
</dbReference>